<dbReference type="InterPro" id="IPR001313">
    <property type="entry name" value="Pumilio_RNA-bd_rpt"/>
</dbReference>
<dbReference type="InterPro" id="IPR016024">
    <property type="entry name" value="ARM-type_fold"/>
</dbReference>
<dbReference type="GO" id="GO:0030688">
    <property type="term" value="C:preribosome, small subunit precursor"/>
    <property type="evidence" value="ECO:0007669"/>
    <property type="project" value="TreeGrafter"/>
</dbReference>
<comment type="caution">
    <text evidence="8">The sequence shown here is derived from an EMBL/GenBank/DDBJ whole genome shotgun (WGS) entry which is preliminary data.</text>
</comment>
<evidence type="ECO:0000256" key="4">
    <source>
        <dbReference type="ARBA" id="ARBA00024893"/>
    </source>
</evidence>
<dbReference type="GO" id="GO:0000056">
    <property type="term" value="P:ribosomal small subunit export from nucleus"/>
    <property type="evidence" value="ECO:0007669"/>
    <property type="project" value="TreeGrafter"/>
</dbReference>
<protein>
    <recommendedName>
        <fullName evidence="2">Nucleolar protein 9</fullName>
    </recommendedName>
    <alternativeName>
        <fullName evidence="5 6">Pumilio domain-containing protein NOP9</fullName>
    </alternativeName>
</protein>
<feature type="compositionally biased region" description="Acidic residues" evidence="7">
    <location>
        <begin position="717"/>
        <end position="729"/>
    </location>
</feature>
<evidence type="ECO:0000313" key="8">
    <source>
        <dbReference type="EMBL" id="KAK0725341.1"/>
    </source>
</evidence>
<dbReference type="GO" id="GO:0030686">
    <property type="term" value="C:90S preribosome"/>
    <property type="evidence" value="ECO:0007669"/>
    <property type="project" value="TreeGrafter"/>
</dbReference>
<dbReference type="GO" id="GO:0003723">
    <property type="term" value="F:RNA binding"/>
    <property type="evidence" value="ECO:0007669"/>
    <property type="project" value="InterPro"/>
</dbReference>
<dbReference type="GO" id="GO:0005730">
    <property type="term" value="C:nucleolus"/>
    <property type="evidence" value="ECO:0007669"/>
    <property type="project" value="UniProtKB-SubCell"/>
</dbReference>
<gene>
    <name evidence="8" type="ORF">B0H67DRAFT_598621</name>
</gene>
<feature type="region of interest" description="Disordered" evidence="7">
    <location>
        <begin position="1"/>
        <end position="70"/>
    </location>
</feature>
<dbReference type="InterPro" id="IPR040000">
    <property type="entry name" value="NOP9"/>
</dbReference>
<keyword evidence="9" id="KW-1185">Reference proteome</keyword>
<comment type="function">
    <text evidence="4">RNA-binding nucleolar protein required for pre-rRNA processing. Involved in production of 18S rRNA and assembly of small ribosomal subunit.</text>
</comment>
<evidence type="ECO:0000256" key="6">
    <source>
        <dbReference type="ARBA" id="ARBA00031929"/>
    </source>
</evidence>
<dbReference type="GO" id="GO:0000472">
    <property type="term" value="P:endonucleolytic cleavage to generate mature 5'-end of SSU-rRNA from (SSU-rRNA, 5.8S rRNA, LSU-rRNA)"/>
    <property type="evidence" value="ECO:0007669"/>
    <property type="project" value="TreeGrafter"/>
</dbReference>
<dbReference type="Gene3D" id="1.25.10.10">
    <property type="entry name" value="Leucine-rich Repeat Variant"/>
    <property type="match status" value="1"/>
</dbReference>
<feature type="compositionally biased region" description="Basic and acidic residues" evidence="7">
    <location>
        <begin position="33"/>
        <end position="46"/>
    </location>
</feature>
<dbReference type="SUPFAM" id="SSF48371">
    <property type="entry name" value="ARM repeat"/>
    <property type="match status" value="1"/>
</dbReference>
<dbReference type="PANTHER" id="PTHR13102">
    <property type="entry name" value="NUCLEOLAR PROTEIN 9"/>
    <property type="match status" value="1"/>
</dbReference>
<evidence type="ECO:0000256" key="7">
    <source>
        <dbReference type="SAM" id="MobiDB-lite"/>
    </source>
</evidence>
<evidence type="ECO:0000256" key="5">
    <source>
        <dbReference type="ARBA" id="ARBA00030932"/>
    </source>
</evidence>
<feature type="region of interest" description="Disordered" evidence="7">
    <location>
        <begin position="707"/>
        <end position="729"/>
    </location>
</feature>
<dbReference type="AlphaFoldDB" id="A0AA40B0H6"/>
<comment type="subcellular location">
    <subcellularLocation>
        <location evidence="1">Nucleus</location>
        <location evidence="1">Nucleolus</location>
    </subcellularLocation>
</comment>
<dbReference type="InterPro" id="IPR011989">
    <property type="entry name" value="ARM-like"/>
</dbReference>
<dbReference type="SMART" id="SM00025">
    <property type="entry name" value="Pumilio"/>
    <property type="match status" value="5"/>
</dbReference>
<dbReference type="EMBL" id="JAUKUA010000002">
    <property type="protein sequence ID" value="KAK0725341.1"/>
    <property type="molecule type" value="Genomic_DNA"/>
</dbReference>
<keyword evidence="3" id="KW-0677">Repeat</keyword>
<dbReference type="GO" id="GO:0000480">
    <property type="term" value="P:endonucleolytic cleavage in 5'-ETS of tricistronic rRNA transcript (SSU-rRNA, 5.8S rRNA, LSU-rRNA)"/>
    <property type="evidence" value="ECO:0007669"/>
    <property type="project" value="TreeGrafter"/>
</dbReference>
<sequence length="729" mass="81270">MGKARKSKRQLVRDEKRAKKRGREVAADEPQESPDHSAKRQRRDEPGNANYIPLDDGDNSAPVRKQPRADYSSPAFEREFFGMLAEEEQEYFRHADELLELNDFPSPEERDIFLQNVYKEAEGKELKLVSSQSCSRLMERLILLSNTRQKKSLFEAFSGHFISLVTHMFAGHCCEKLFLQSAPVVTQELSGFVEPDPEPEESMEVLFLLALDELEGHLSFLVSDRYGSHALRALLIILSGRPLNQVGTKSMLQSKKKEYITVEGASAMNTELSTQNRAIPESFAIAIKKIISDTTAGMDITALRVLARHPTGNPTLQLFLELELSLATKTKKVKVKKGEEKEAETESAPEEETAASLVDKLIPGAPASFSNEESEAATFINGMMYDPIGSRLLETLIIHCPGKIFKGILANFFAPRIQTLLRNDIASYPAIRVLNRLSKEDLADAVEKSLPEFPSFVEKGRFNVIKTFFDRCSVRQATDQFEPLLKALTAANGGDWKHLVPRLCLLNEDAISGESKKTHKFQPQDIKNKAAMLSHGSQLISTLLSIPGQPTKAIQASLLSLTSPQVLRMGTGSAPTSAILVKALSTASQNPHFHKILVVAMLPHVMDLTRSQYGNPIINAIIAAPSKGEGISVPFHLKENIMAQLAEHETELRETWLGRNAWKAWRGDLWSHRRHDWVRWAKEADPVKARVAAAPKARFRRVVEEEAEKEAAKETNVDVDEDMDVAVAA</sequence>
<dbReference type="PANTHER" id="PTHR13102:SF0">
    <property type="entry name" value="NUCLEOLAR PROTEIN 9"/>
    <property type="match status" value="1"/>
</dbReference>
<dbReference type="GO" id="GO:0000447">
    <property type="term" value="P:endonucleolytic cleavage in ITS1 to separate SSU-rRNA from 5.8S rRNA and LSU-rRNA from tricistronic rRNA transcript (SSU-rRNA, 5.8S rRNA, LSU-rRNA)"/>
    <property type="evidence" value="ECO:0007669"/>
    <property type="project" value="TreeGrafter"/>
</dbReference>
<organism evidence="8 9">
    <name type="scientific">Lasiosphaeris hirsuta</name>
    <dbReference type="NCBI Taxonomy" id="260670"/>
    <lineage>
        <taxon>Eukaryota</taxon>
        <taxon>Fungi</taxon>
        <taxon>Dikarya</taxon>
        <taxon>Ascomycota</taxon>
        <taxon>Pezizomycotina</taxon>
        <taxon>Sordariomycetes</taxon>
        <taxon>Sordariomycetidae</taxon>
        <taxon>Sordariales</taxon>
        <taxon>Lasiosphaeriaceae</taxon>
        <taxon>Lasiosphaeris</taxon>
    </lineage>
</organism>
<evidence type="ECO:0000313" key="9">
    <source>
        <dbReference type="Proteomes" id="UP001172102"/>
    </source>
</evidence>
<feature type="compositionally biased region" description="Basic and acidic residues" evidence="7">
    <location>
        <begin position="707"/>
        <end position="716"/>
    </location>
</feature>
<proteinExistence type="predicted"/>
<evidence type="ECO:0000256" key="3">
    <source>
        <dbReference type="ARBA" id="ARBA00022737"/>
    </source>
</evidence>
<feature type="compositionally biased region" description="Acidic residues" evidence="7">
    <location>
        <begin position="341"/>
        <end position="353"/>
    </location>
</feature>
<dbReference type="Pfam" id="PF22493">
    <property type="entry name" value="PUF_NOP9"/>
    <property type="match status" value="1"/>
</dbReference>
<accession>A0AA40B0H6</accession>
<feature type="compositionally biased region" description="Basic residues" evidence="7">
    <location>
        <begin position="1"/>
        <end position="10"/>
    </location>
</feature>
<evidence type="ECO:0000256" key="1">
    <source>
        <dbReference type="ARBA" id="ARBA00004604"/>
    </source>
</evidence>
<evidence type="ECO:0000256" key="2">
    <source>
        <dbReference type="ARBA" id="ARBA00016427"/>
    </source>
</evidence>
<reference evidence="8" key="1">
    <citation type="submission" date="2023-06" db="EMBL/GenBank/DDBJ databases">
        <title>Genome-scale phylogeny and comparative genomics of the fungal order Sordariales.</title>
        <authorList>
            <consortium name="Lawrence Berkeley National Laboratory"/>
            <person name="Hensen N."/>
            <person name="Bonometti L."/>
            <person name="Westerberg I."/>
            <person name="Brannstrom I.O."/>
            <person name="Guillou S."/>
            <person name="Cros-Aarteil S."/>
            <person name="Calhoun S."/>
            <person name="Haridas S."/>
            <person name="Kuo A."/>
            <person name="Mondo S."/>
            <person name="Pangilinan J."/>
            <person name="Riley R."/>
            <person name="Labutti K."/>
            <person name="Andreopoulos B."/>
            <person name="Lipzen A."/>
            <person name="Chen C."/>
            <person name="Yanf M."/>
            <person name="Daum C."/>
            <person name="Ng V."/>
            <person name="Clum A."/>
            <person name="Steindorff A."/>
            <person name="Ohm R."/>
            <person name="Martin F."/>
            <person name="Silar P."/>
            <person name="Natvig D."/>
            <person name="Lalanne C."/>
            <person name="Gautier V."/>
            <person name="Ament-Velasquez S.L."/>
            <person name="Kruys A."/>
            <person name="Hutchinson M.I."/>
            <person name="Powell A.J."/>
            <person name="Barry K."/>
            <person name="Miller A.N."/>
            <person name="Grigoriev I.V."/>
            <person name="Debuchy R."/>
            <person name="Gladieux P."/>
            <person name="Thoren M.H."/>
            <person name="Johannesson H."/>
        </authorList>
    </citation>
    <scope>NUCLEOTIDE SEQUENCE</scope>
    <source>
        <strain evidence="8">SMH4607-1</strain>
    </source>
</reference>
<feature type="region of interest" description="Disordered" evidence="7">
    <location>
        <begin position="335"/>
        <end position="354"/>
    </location>
</feature>
<dbReference type="Proteomes" id="UP001172102">
    <property type="component" value="Unassembled WGS sequence"/>
</dbReference>
<name>A0AA40B0H6_9PEZI</name>